<sequence>MKFGSRIASMQRVGTFLQFVARDVTQLQELGYSFELQPTAWKKRVRPLLEVYASLFGHENVPEDFVILSEPPWPKNMRRVELGFIVARNSHLVTSLKRKWEF</sequence>
<accession>A0ABD3FCQ7</accession>
<protein>
    <submittedName>
        <fullName evidence="1">Uncharacterized protein</fullName>
    </submittedName>
</protein>
<dbReference type="Proteomes" id="UP001632037">
    <property type="component" value="Unassembled WGS sequence"/>
</dbReference>
<evidence type="ECO:0000313" key="2">
    <source>
        <dbReference type="Proteomes" id="UP001632037"/>
    </source>
</evidence>
<dbReference type="PANTHER" id="PTHR37066:SF1">
    <property type="entry name" value="LNS2_PITP DOMAIN-CONTAINING PROTEIN"/>
    <property type="match status" value="1"/>
</dbReference>
<comment type="caution">
    <text evidence="1">The sequence shown here is derived from an EMBL/GenBank/DDBJ whole genome shotgun (WGS) entry which is preliminary data.</text>
</comment>
<keyword evidence="2" id="KW-1185">Reference proteome</keyword>
<proteinExistence type="predicted"/>
<name>A0ABD3FCQ7_9STRA</name>
<reference evidence="1 2" key="1">
    <citation type="submission" date="2024-09" db="EMBL/GenBank/DDBJ databases">
        <title>Genome sequencing and assembly of Phytophthora oleae, isolate VK10A, causative agent of rot of olive drupes.</title>
        <authorList>
            <person name="Conti Taguali S."/>
            <person name="Riolo M."/>
            <person name="La Spada F."/>
            <person name="Cacciola S.O."/>
            <person name="Dionisio G."/>
        </authorList>
    </citation>
    <scope>NUCLEOTIDE SEQUENCE [LARGE SCALE GENOMIC DNA]</scope>
    <source>
        <strain evidence="1 2">VK10A</strain>
    </source>
</reference>
<dbReference type="PANTHER" id="PTHR37066">
    <property type="entry name" value="HELICASE-ASSOCIATED"/>
    <property type="match status" value="1"/>
</dbReference>
<dbReference type="EMBL" id="JBIMZQ010000025">
    <property type="protein sequence ID" value="KAL3664079.1"/>
    <property type="molecule type" value="Genomic_DNA"/>
</dbReference>
<organism evidence="1 2">
    <name type="scientific">Phytophthora oleae</name>
    <dbReference type="NCBI Taxonomy" id="2107226"/>
    <lineage>
        <taxon>Eukaryota</taxon>
        <taxon>Sar</taxon>
        <taxon>Stramenopiles</taxon>
        <taxon>Oomycota</taxon>
        <taxon>Peronosporomycetes</taxon>
        <taxon>Peronosporales</taxon>
        <taxon>Peronosporaceae</taxon>
        <taxon>Phytophthora</taxon>
    </lineage>
</organism>
<gene>
    <name evidence="1" type="ORF">V7S43_010964</name>
</gene>
<dbReference type="AlphaFoldDB" id="A0ABD3FCQ7"/>
<evidence type="ECO:0000313" key="1">
    <source>
        <dbReference type="EMBL" id="KAL3664079.1"/>
    </source>
</evidence>